<protein>
    <submittedName>
        <fullName evidence="2">(pine wood nematode) hypothetical protein</fullName>
    </submittedName>
</protein>
<evidence type="ECO:0000313" key="2">
    <source>
        <dbReference type="EMBL" id="CAD5214513.1"/>
    </source>
</evidence>
<dbReference type="Proteomes" id="UP000659654">
    <property type="component" value="Unassembled WGS sequence"/>
</dbReference>
<keyword evidence="5" id="KW-1185">Reference proteome</keyword>
<feature type="transmembrane region" description="Helical" evidence="1">
    <location>
        <begin position="191"/>
        <end position="211"/>
    </location>
</feature>
<dbReference type="EMBL" id="CAJFCV020000002">
    <property type="protein sequence ID" value="CAG9095057.1"/>
    <property type="molecule type" value="Genomic_DNA"/>
</dbReference>
<dbReference type="OrthoDB" id="10583200at2759"/>
<dbReference type="PANTHER" id="PTHR22943:SF248">
    <property type="entry name" value="SEVEN TM RECEPTOR"/>
    <property type="match status" value="1"/>
</dbReference>
<dbReference type="InterPro" id="IPR019428">
    <property type="entry name" value="7TM_GPCR_serpentine_rcpt_Str"/>
</dbReference>
<dbReference type="Pfam" id="PF10326">
    <property type="entry name" value="7TM_GPCR_Str"/>
    <property type="match status" value="1"/>
</dbReference>
<dbReference type="Proteomes" id="UP000095284">
    <property type="component" value="Unplaced"/>
</dbReference>
<evidence type="ECO:0000256" key="1">
    <source>
        <dbReference type="SAM" id="Phobius"/>
    </source>
</evidence>
<sequence length="313" mass="36566">MRFRVLYEYFIYFIILVSILLCMVVMVLSKSLTRSQTRQKRDYAFIVIFNSCLDLLFALFALINMPNAITYEGTLFVINNNPLFRHFAYPQANAVMMLFTDMTLVLSLGQLVHFWYRHDIICHGVTWSRKRYIFKFFSISLVIVSDYVFSVLVRDDVGPFVKLLEETHLCKYSTEAFLMFGMTAVSITKMVVYQVVLTSFYVLLIFFGIKTQLTLRRNIYRSSQKTMEGQRLILRSMAMQAFCPVVTFYLPCSLFIVFAFLKVDLLDSSYYLGSLVHFLPLLNPISVLTLIPSYRRHVLIKFQQRIATVSDFS</sequence>
<feature type="transmembrane region" description="Helical" evidence="1">
    <location>
        <begin position="132"/>
        <end position="153"/>
    </location>
</feature>
<evidence type="ECO:0000313" key="3">
    <source>
        <dbReference type="EMBL" id="CAG9095057.1"/>
    </source>
</evidence>
<keyword evidence="1" id="KW-0472">Membrane</keyword>
<evidence type="ECO:0000313" key="6">
    <source>
        <dbReference type="WBParaSite" id="BXY_0494300.1"/>
    </source>
</evidence>
<evidence type="ECO:0000313" key="4">
    <source>
        <dbReference type="Proteomes" id="UP000095284"/>
    </source>
</evidence>
<accession>A0A1I7RW30</accession>
<name>A0A1I7RW30_BURXY</name>
<feature type="transmembrane region" description="Helical" evidence="1">
    <location>
        <begin position="232"/>
        <end position="258"/>
    </location>
</feature>
<dbReference type="SMR" id="A0A1I7RW30"/>
<dbReference type="Proteomes" id="UP000582659">
    <property type="component" value="Unassembled WGS sequence"/>
</dbReference>
<feature type="transmembrane region" description="Helical" evidence="1">
    <location>
        <begin position="270"/>
        <end position="291"/>
    </location>
</feature>
<evidence type="ECO:0000313" key="5">
    <source>
        <dbReference type="Proteomes" id="UP000659654"/>
    </source>
</evidence>
<gene>
    <name evidence="2" type="ORF">BXYJ_LOCUS3567</name>
</gene>
<dbReference type="PANTHER" id="PTHR22943">
    <property type="entry name" value="7-TRANSMEMBRANE DOMAIN RECEPTOR C.ELEGANS"/>
    <property type="match status" value="1"/>
</dbReference>
<feature type="transmembrane region" description="Helical" evidence="1">
    <location>
        <begin position="6"/>
        <end position="28"/>
    </location>
</feature>
<dbReference type="EMBL" id="CAJFDI010000002">
    <property type="protein sequence ID" value="CAD5214513.1"/>
    <property type="molecule type" value="Genomic_DNA"/>
</dbReference>
<proteinExistence type="predicted"/>
<feature type="transmembrane region" description="Helical" evidence="1">
    <location>
        <begin position="43"/>
        <end position="63"/>
    </location>
</feature>
<feature type="transmembrane region" description="Helical" evidence="1">
    <location>
        <begin position="94"/>
        <end position="116"/>
    </location>
</feature>
<keyword evidence="1" id="KW-1133">Transmembrane helix</keyword>
<reference evidence="3" key="2">
    <citation type="submission" date="2020-08" db="EMBL/GenBank/DDBJ databases">
        <authorList>
            <person name="Kikuchi T."/>
        </authorList>
    </citation>
    <scope>NUCLEOTIDE SEQUENCE</scope>
    <source>
        <strain evidence="2">Ka4C1</strain>
    </source>
</reference>
<reference evidence="6" key="1">
    <citation type="submission" date="2016-11" db="UniProtKB">
        <authorList>
            <consortium name="WormBaseParasite"/>
        </authorList>
    </citation>
    <scope>IDENTIFICATION</scope>
</reference>
<keyword evidence="1" id="KW-0812">Transmembrane</keyword>
<dbReference type="WBParaSite" id="BXY_0494300.1">
    <property type="protein sequence ID" value="BXY_0494300.1"/>
    <property type="gene ID" value="BXY_0494300"/>
</dbReference>
<dbReference type="AlphaFoldDB" id="A0A1I7RW30"/>
<organism evidence="4 6">
    <name type="scientific">Bursaphelenchus xylophilus</name>
    <name type="common">Pinewood nematode worm</name>
    <name type="synonym">Aphelenchoides xylophilus</name>
    <dbReference type="NCBI Taxonomy" id="6326"/>
    <lineage>
        <taxon>Eukaryota</taxon>
        <taxon>Metazoa</taxon>
        <taxon>Ecdysozoa</taxon>
        <taxon>Nematoda</taxon>
        <taxon>Chromadorea</taxon>
        <taxon>Rhabditida</taxon>
        <taxon>Tylenchina</taxon>
        <taxon>Tylenchomorpha</taxon>
        <taxon>Aphelenchoidea</taxon>
        <taxon>Aphelenchoididae</taxon>
        <taxon>Bursaphelenchus</taxon>
    </lineage>
</organism>